<protein>
    <recommendedName>
        <fullName evidence="3">PorV/PorQ family protein</fullName>
    </recommendedName>
</protein>
<organism evidence="1 2">
    <name type="scientific">candidate division WOR-3 bacterium</name>
    <dbReference type="NCBI Taxonomy" id="2052148"/>
    <lineage>
        <taxon>Bacteria</taxon>
        <taxon>Bacteria division WOR-3</taxon>
    </lineage>
</organism>
<evidence type="ECO:0000313" key="2">
    <source>
        <dbReference type="Proteomes" id="UP000264062"/>
    </source>
</evidence>
<name>A0A350HAB3_UNCW3</name>
<sequence length="351" mass="39044">MKIKLFSVFLIFSIILCAEQVPIPLTYPTSMPSARIKAIGGAGTALYPDATAPYWNPALLGGLEAAALTAVFAEEDSSTFAQIIEREPSVLGKHISFFSLVTYQGGFSYHPLYMISYRDSFNESLGFERDFEVKLDEYIITVTTFAGSDSHYDTPILIGFNLKYLNGKFVETRLYKDSSENVTDADADISYGNGYGLDAGIVYKTSRFTAGLMARDIITHIYWTGYDKQIIPIYTSLGVSVNPFSTLIICGDVNRIFKSDLPYFYRVGAEYTYTRSTEDSSFLATVINGSPSFRAGTSFKELQALGFMDIALGVGYTTNIFRVDLGMEGQFENYLYGGFTYQLELTLPFKI</sequence>
<accession>A0A350HAB3</accession>
<comment type="caution">
    <text evidence="1">The sequence shown here is derived from an EMBL/GenBank/DDBJ whole genome shotgun (WGS) entry which is preliminary data.</text>
</comment>
<dbReference type="Proteomes" id="UP000264062">
    <property type="component" value="Unassembled WGS sequence"/>
</dbReference>
<evidence type="ECO:0008006" key="3">
    <source>
        <dbReference type="Google" id="ProtNLM"/>
    </source>
</evidence>
<dbReference type="Gene3D" id="2.40.160.60">
    <property type="entry name" value="Outer membrane protein transport protein (OMPP1/FadL/TodX)"/>
    <property type="match status" value="1"/>
</dbReference>
<reference evidence="1 2" key="1">
    <citation type="journal article" date="2018" name="Nat. Biotechnol.">
        <title>A standardized bacterial taxonomy based on genome phylogeny substantially revises the tree of life.</title>
        <authorList>
            <person name="Parks D.H."/>
            <person name="Chuvochina M."/>
            <person name="Waite D.W."/>
            <person name="Rinke C."/>
            <person name="Skarshewski A."/>
            <person name="Chaumeil P.A."/>
            <person name="Hugenholtz P."/>
        </authorList>
    </citation>
    <scope>NUCLEOTIDE SEQUENCE [LARGE SCALE GENOMIC DNA]</scope>
    <source>
        <strain evidence="1">UBA9956</strain>
    </source>
</reference>
<dbReference type="AlphaFoldDB" id="A0A350HAB3"/>
<evidence type="ECO:0000313" key="1">
    <source>
        <dbReference type="EMBL" id="HAV92479.1"/>
    </source>
</evidence>
<dbReference type="EMBL" id="DMZY01000140">
    <property type="protein sequence ID" value="HAV92479.1"/>
    <property type="molecule type" value="Genomic_DNA"/>
</dbReference>
<gene>
    <name evidence="1" type="ORF">DCW38_04785</name>
</gene>
<proteinExistence type="predicted"/>